<keyword evidence="3" id="KW-1185">Reference proteome</keyword>
<name>A0A7I4EI27_PHYPA</name>
<protein>
    <recommendedName>
        <fullName evidence="4">CFA20 domain-containing protein</fullName>
    </recommendedName>
</protein>
<dbReference type="Gramene" id="Pp3c9_15710V3.5">
    <property type="protein sequence ID" value="Pp3c9_15710V3.5"/>
    <property type="gene ID" value="Pp3c9_15710"/>
</dbReference>
<evidence type="ECO:0008006" key="4">
    <source>
        <dbReference type="Google" id="ProtNLM"/>
    </source>
</evidence>
<feature type="region of interest" description="Disordered" evidence="1">
    <location>
        <begin position="125"/>
        <end position="160"/>
    </location>
</feature>
<sequence>MQNRFAFVTTFCGIPNFCAKRPTFDVRTKVKRDIWLSLSIHVADFFLHCFKCGVFRSVDAIVLGPVCKLRKIFTMRNRLVDAERDCNSSSSCAENSLPPEHMFALGVDNAIQVLDTTSLPMITKNSLDLSNGTPGDLTKTQRNKSNKLEPRQVRNTKTNQ</sequence>
<dbReference type="Proteomes" id="UP000006727">
    <property type="component" value="Chromosome 9"/>
</dbReference>
<dbReference type="EMBL" id="ABEU02000009">
    <property type="status" value="NOT_ANNOTATED_CDS"/>
    <property type="molecule type" value="Genomic_DNA"/>
</dbReference>
<reference evidence="2 3" key="2">
    <citation type="journal article" date="2018" name="Plant J.">
        <title>The Physcomitrella patens chromosome-scale assembly reveals moss genome structure and evolution.</title>
        <authorList>
            <person name="Lang D."/>
            <person name="Ullrich K.K."/>
            <person name="Murat F."/>
            <person name="Fuchs J."/>
            <person name="Jenkins J."/>
            <person name="Haas F.B."/>
            <person name="Piednoel M."/>
            <person name="Gundlach H."/>
            <person name="Van Bel M."/>
            <person name="Meyberg R."/>
            <person name="Vives C."/>
            <person name="Morata J."/>
            <person name="Symeonidi A."/>
            <person name="Hiss M."/>
            <person name="Muchero W."/>
            <person name="Kamisugi Y."/>
            <person name="Saleh O."/>
            <person name="Blanc G."/>
            <person name="Decker E.L."/>
            <person name="van Gessel N."/>
            <person name="Grimwood J."/>
            <person name="Hayes R.D."/>
            <person name="Graham S.W."/>
            <person name="Gunter L.E."/>
            <person name="McDaniel S.F."/>
            <person name="Hoernstein S.N.W."/>
            <person name="Larsson A."/>
            <person name="Li F.W."/>
            <person name="Perroud P.F."/>
            <person name="Phillips J."/>
            <person name="Ranjan P."/>
            <person name="Rokshar D.S."/>
            <person name="Rothfels C.J."/>
            <person name="Schneider L."/>
            <person name="Shu S."/>
            <person name="Stevenson D.W."/>
            <person name="Thummler F."/>
            <person name="Tillich M."/>
            <person name="Villarreal Aguilar J.C."/>
            <person name="Widiez T."/>
            <person name="Wong G.K."/>
            <person name="Wymore A."/>
            <person name="Zhang Y."/>
            <person name="Zimmer A.D."/>
            <person name="Quatrano R.S."/>
            <person name="Mayer K.F.X."/>
            <person name="Goodstein D."/>
            <person name="Casacuberta J.M."/>
            <person name="Vandepoele K."/>
            <person name="Reski R."/>
            <person name="Cuming A.C."/>
            <person name="Tuskan G.A."/>
            <person name="Maumus F."/>
            <person name="Salse J."/>
            <person name="Schmutz J."/>
            <person name="Rensing S.A."/>
        </authorList>
    </citation>
    <scope>NUCLEOTIDE SEQUENCE [LARGE SCALE GENOMIC DNA]</scope>
    <source>
        <strain evidence="2 3">cv. Gransden 2004</strain>
    </source>
</reference>
<dbReference type="EnsemblPlants" id="Pp3c9_15710V3.5">
    <property type="protein sequence ID" value="Pp3c9_15710V3.5"/>
    <property type="gene ID" value="Pp3c9_15710"/>
</dbReference>
<proteinExistence type="predicted"/>
<evidence type="ECO:0000256" key="1">
    <source>
        <dbReference type="SAM" id="MobiDB-lite"/>
    </source>
</evidence>
<reference evidence="2 3" key="1">
    <citation type="journal article" date="2008" name="Science">
        <title>The Physcomitrella genome reveals evolutionary insights into the conquest of land by plants.</title>
        <authorList>
            <person name="Rensing S."/>
            <person name="Lang D."/>
            <person name="Zimmer A."/>
            <person name="Terry A."/>
            <person name="Salamov A."/>
            <person name="Shapiro H."/>
            <person name="Nishiyama T."/>
            <person name="Perroud P.-F."/>
            <person name="Lindquist E."/>
            <person name="Kamisugi Y."/>
            <person name="Tanahashi T."/>
            <person name="Sakakibara K."/>
            <person name="Fujita T."/>
            <person name="Oishi K."/>
            <person name="Shin-I T."/>
            <person name="Kuroki Y."/>
            <person name="Toyoda A."/>
            <person name="Suzuki Y."/>
            <person name="Hashimoto A."/>
            <person name="Yamaguchi K."/>
            <person name="Sugano A."/>
            <person name="Kohara Y."/>
            <person name="Fujiyama A."/>
            <person name="Anterola A."/>
            <person name="Aoki S."/>
            <person name="Ashton N."/>
            <person name="Barbazuk W.B."/>
            <person name="Barker E."/>
            <person name="Bennetzen J."/>
            <person name="Bezanilla M."/>
            <person name="Blankenship R."/>
            <person name="Cho S.H."/>
            <person name="Dutcher S."/>
            <person name="Estelle M."/>
            <person name="Fawcett J.A."/>
            <person name="Gundlach H."/>
            <person name="Hanada K."/>
            <person name="Heyl A."/>
            <person name="Hicks K.A."/>
            <person name="Hugh J."/>
            <person name="Lohr M."/>
            <person name="Mayer K."/>
            <person name="Melkozernov A."/>
            <person name="Murata T."/>
            <person name="Nelson D."/>
            <person name="Pils B."/>
            <person name="Prigge M."/>
            <person name="Reiss B."/>
            <person name="Renner T."/>
            <person name="Rombauts S."/>
            <person name="Rushton P."/>
            <person name="Sanderfoot A."/>
            <person name="Schween G."/>
            <person name="Shiu S.-H."/>
            <person name="Stueber K."/>
            <person name="Theodoulou F.L."/>
            <person name="Tu H."/>
            <person name="Van de Peer Y."/>
            <person name="Verrier P.J."/>
            <person name="Waters E."/>
            <person name="Wood A."/>
            <person name="Yang L."/>
            <person name="Cove D."/>
            <person name="Cuming A."/>
            <person name="Hasebe M."/>
            <person name="Lucas S."/>
            <person name="Mishler D.B."/>
            <person name="Reski R."/>
            <person name="Grigoriev I."/>
            <person name="Quatrano R.S."/>
            <person name="Boore J.L."/>
        </authorList>
    </citation>
    <scope>NUCLEOTIDE SEQUENCE [LARGE SCALE GENOMIC DNA]</scope>
    <source>
        <strain evidence="2 3">cv. Gransden 2004</strain>
    </source>
</reference>
<organism evidence="2 3">
    <name type="scientific">Physcomitrium patens</name>
    <name type="common">Spreading-leaved earth moss</name>
    <name type="synonym">Physcomitrella patens</name>
    <dbReference type="NCBI Taxonomy" id="3218"/>
    <lineage>
        <taxon>Eukaryota</taxon>
        <taxon>Viridiplantae</taxon>
        <taxon>Streptophyta</taxon>
        <taxon>Embryophyta</taxon>
        <taxon>Bryophyta</taxon>
        <taxon>Bryophytina</taxon>
        <taxon>Bryopsida</taxon>
        <taxon>Funariidae</taxon>
        <taxon>Funariales</taxon>
        <taxon>Funariaceae</taxon>
        <taxon>Physcomitrium</taxon>
    </lineage>
</organism>
<dbReference type="AlphaFoldDB" id="A0A7I4EI27"/>
<accession>A0A7I4EI27</accession>
<reference evidence="2" key="3">
    <citation type="submission" date="2020-12" db="UniProtKB">
        <authorList>
            <consortium name="EnsemblPlants"/>
        </authorList>
    </citation>
    <scope>IDENTIFICATION</scope>
</reference>
<evidence type="ECO:0000313" key="2">
    <source>
        <dbReference type="EnsemblPlants" id="Pp3c9_15710V3.5"/>
    </source>
</evidence>
<evidence type="ECO:0000313" key="3">
    <source>
        <dbReference type="Proteomes" id="UP000006727"/>
    </source>
</evidence>